<evidence type="ECO:0000256" key="5">
    <source>
        <dbReference type="ARBA" id="ARBA00023002"/>
    </source>
</evidence>
<evidence type="ECO:0000256" key="2">
    <source>
        <dbReference type="ARBA" id="ARBA00022485"/>
    </source>
</evidence>
<dbReference type="InterPro" id="IPR050377">
    <property type="entry name" value="Radical_SAM_PqqE_MftC-like"/>
</dbReference>
<dbReference type="InterPro" id="IPR000385">
    <property type="entry name" value="MoaA_NifB_PqqE_Fe-S-bd_CS"/>
</dbReference>
<organism evidence="9 10">
    <name type="scientific">Cellulomonas wangsupingiae</name>
    <dbReference type="NCBI Taxonomy" id="2968085"/>
    <lineage>
        <taxon>Bacteria</taxon>
        <taxon>Bacillati</taxon>
        <taxon>Actinomycetota</taxon>
        <taxon>Actinomycetes</taxon>
        <taxon>Micrococcales</taxon>
        <taxon>Cellulomonadaceae</taxon>
        <taxon>Cellulomonas</taxon>
    </lineage>
</organism>
<dbReference type="InterPro" id="IPR013785">
    <property type="entry name" value="Aldolase_TIM"/>
</dbReference>
<gene>
    <name evidence="9" type="ORF">NP075_02275</name>
</gene>
<keyword evidence="6" id="KW-0408">Iron</keyword>
<dbReference type="Proteomes" id="UP001317322">
    <property type="component" value="Chromosome"/>
</dbReference>
<dbReference type="CDD" id="cd01335">
    <property type="entry name" value="Radical_SAM"/>
    <property type="match status" value="1"/>
</dbReference>
<keyword evidence="2" id="KW-0004">4Fe-4S</keyword>
<dbReference type="SUPFAM" id="SSF102114">
    <property type="entry name" value="Radical SAM enzymes"/>
    <property type="match status" value="1"/>
</dbReference>
<dbReference type="Gene3D" id="3.20.20.70">
    <property type="entry name" value="Aldolase class I"/>
    <property type="match status" value="1"/>
</dbReference>
<evidence type="ECO:0000259" key="8">
    <source>
        <dbReference type="PROSITE" id="PS51918"/>
    </source>
</evidence>
<keyword evidence="5" id="KW-0560">Oxidoreductase</keyword>
<proteinExistence type="predicted"/>
<name>A0ABY5K9F9_9CELL</name>
<keyword evidence="4" id="KW-0479">Metal-binding</keyword>
<evidence type="ECO:0000256" key="3">
    <source>
        <dbReference type="ARBA" id="ARBA00022691"/>
    </source>
</evidence>
<dbReference type="PROSITE" id="PS01305">
    <property type="entry name" value="MOAA_NIFB_PQQE"/>
    <property type="match status" value="1"/>
</dbReference>
<dbReference type="InterPro" id="IPR007197">
    <property type="entry name" value="rSAM"/>
</dbReference>
<dbReference type="PROSITE" id="PS51918">
    <property type="entry name" value="RADICAL_SAM"/>
    <property type="match status" value="1"/>
</dbReference>
<feature type="domain" description="Radical SAM core" evidence="8">
    <location>
        <begin position="1"/>
        <end position="218"/>
    </location>
</feature>
<protein>
    <submittedName>
        <fullName evidence="9">Radical SAM protein</fullName>
    </submittedName>
</protein>
<dbReference type="PANTHER" id="PTHR11228">
    <property type="entry name" value="RADICAL SAM DOMAIN PROTEIN"/>
    <property type="match status" value="1"/>
</dbReference>
<evidence type="ECO:0000313" key="9">
    <source>
        <dbReference type="EMBL" id="UUI65586.1"/>
    </source>
</evidence>
<evidence type="ECO:0000256" key="1">
    <source>
        <dbReference type="ARBA" id="ARBA00001966"/>
    </source>
</evidence>
<evidence type="ECO:0000313" key="10">
    <source>
        <dbReference type="Proteomes" id="UP001317322"/>
    </source>
</evidence>
<evidence type="ECO:0000256" key="6">
    <source>
        <dbReference type="ARBA" id="ARBA00023004"/>
    </source>
</evidence>
<keyword evidence="7" id="KW-0411">Iron-sulfur</keyword>
<evidence type="ECO:0000256" key="4">
    <source>
        <dbReference type="ARBA" id="ARBA00022723"/>
    </source>
</evidence>
<dbReference type="RefSeq" id="WP_227564882.1">
    <property type="nucleotide sequence ID" value="NZ_CP101989.1"/>
</dbReference>
<dbReference type="Pfam" id="PF04055">
    <property type="entry name" value="Radical_SAM"/>
    <property type="match status" value="1"/>
</dbReference>
<reference evidence="9 10" key="1">
    <citation type="submission" date="2022-07" db="EMBL/GenBank/DDBJ databases">
        <title>Novel species in genus cellulomonas.</title>
        <authorList>
            <person name="Ye L."/>
        </authorList>
    </citation>
    <scope>NUCLEOTIDE SEQUENCE [LARGE SCALE GENOMIC DNA]</scope>
    <source>
        <strain evidence="10">zg-Y908</strain>
    </source>
</reference>
<dbReference type="PANTHER" id="PTHR11228:SF7">
    <property type="entry name" value="PQQA PEPTIDE CYCLASE"/>
    <property type="match status" value="1"/>
</dbReference>
<keyword evidence="10" id="KW-1185">Reference proteome</keyword>
<keyword evidence="3" id="KW-0949">S-adenosyl-L-methionine</keyword>
<accession>A0ABY5K9F9</accession>
<dbReference type="SFLD" id="SFLDG01067">
    <property type="entry name" value="SPASM/twitch_domain_containing"/>
    <property type="match status" value="1"/>
</dbReference>
<dbReference type="SFLD" id="SFLDS00029">
    <property type="entry name" value="Radical_SAM"/>
    <property type="match status" value="1"/>
</dbReference>
<sequence>MLSEQTFMIANGCNLSCTYCWYETGSASYVTESLSPGVYDRWLGRCVDRGVDLRQINITGGEPLLRADFCDLLAVASRRARNVSVFTNGLLLGGEILAALRAARCEVHVSIDHVSPGLGDRVRGGTAATLRGIEALATSGVEHAQLCMVVTSRNHREVTPVRELADRHGYALELIPVALPAHHPLSLMSLPEQDRGELAAELAGAGARERPGYYARFRRYLQTGTVDASARCRAAERGVFIDADGRIALCTQRTAVALGDVVSSDPDDVLAAKERAAADRRPGSCVSLDCLVLV</sequence>
<comment type="cofactor">
    <cofactor evidence="1">
        <name>[4Fe-4S] cluster</name>
        <dbReference type="ChEBI" id="CHEBI:49883"/>
    </cofactor>
</comment>
<dbReference type="InterPro" id="IPR058240">
    <property type="entry name" value="rSAM_sf"/>
</dbReference>
<evidence type="ECO:0000256" key="7">
    <source>
        <dbReference type="ARBA" id="ARBA00023014"/>
    </source>
</evidence>
<dbReference type="EMBL" id="CP101989">
    <property type="protein sequence ID" value="UUI65586.1"/>
    <property type="molecule type" value="Genomic_DNA"/>
</dbReference>